<evidence type="ECO:0000313" key="1">
    <source>
        <dbReference type="EMBL" id="UWM53952.1"/>
    </source>
</evidence>
<keyword evidence="2" id="KW-1185">Reference proteome</keyword>
<dbReference type="EMBL" id="CP104003">
    <property type="protein sequence ID" value="UWM53952.1"/>
    <property type="molecule type" value="Genomic_DNA"/>
</dbReference>
<sequence>MSNRAHNDATRVAVGQVQNRGRITVRELQKEVGWVTARSALYDLEQRDWVVRSGPDASVYWLGRTLADLLWMDSQPVMMPREAIECYADEPLGDVDE</sequence>
<organism evidence="1 2">
    <name type="scientific">Salinirubellus salinus</name>
    <dbReference type="NCBI Taxonomy" id="1364945"/>
    <lineage>
        <taxon>Archaea</taxon>
        <taxon>Methanobacteriati</taxon>
        <taxon>Methanobacteriota</taxon>
        <taxon>Stenosarchaea group</taxon>
        <taxon>Halobacteria</taxon>
        <taxon>Halobacteriales</taxon>
        <taxon>Natronomonadaceae</taxon>
        <taxon>Salinirubellus</taxon>
    </lineage>
</organism>
<dbReference type="KEGG" id="ssai:N0B31_17725"/>
<protein>
    <submittedName>
        <fullName evidence="1">Uncharacterized protein</fullName>
    </submittedName>
</protein>
<reference evidence="1" key="1">
    <citation type="submission" date="2022-09" db="EMBL/GenBank/DDBJ databases">
        <title>Diverse halophilic archaea isolated from saline environments.</title>
        <authorList>
            <person name="Cui H.-L."/>
        </authorList>
    </citation>
    <scope>NUCLEOTIDE SEQUENCE</scope>
    <source>
        <strain evidence="1">ZS-35-S2</strain>
    </source>
</reference>
<dbReference type="Proteomes" id="UP001057580">
    <property type="component" value="Chromosome"/>
</dbReference>
<accession>A0A9E7R1K6</accession>
<dbReference type="AlphaFoldDB" id="A0A9E7R1K6"/>
<name>A0A9E7R1K6_9EURY</name>
<gene>
    <name evidence="1" type="ORF">N0B31_17725</name>
</gene>
<evidence type="ECO:0000313" key="2">
    <source>
        <dbReference type="Proteomes" id="UP001057580"/>
    </source>
</evidence>
<dbReference type="GeneID" id="74944301"/>
<proteinExistence type="predicted"/>
<dbReference type="RefSeq" id="WP_260592946.1">
    <property type="nucleotide sequence ID" value="NZ_CP104003.1"/>
</dbReference>